<feature type="domain" description="Major facilitator superfamily (MFS) profile" evidence="7">
    <location>
        <begin position="45"/>
        <end position="462"/>
    </location>
</feature>
<dbReference type="OrthoDB" id="2985014at2759"/>
<dbReference type="Pfam" id="PF07690">
    <property type="entry name" value="MFS_1"/>
    <property type="match status" value="1"/>
</dbReference>
<dbReference type="GO" id="GO:0022857">
    <property type="term" value="F:transmembrane transporter activity"/>
    <property type="evidence" value="ECO:0007669"/>
    <property type="project" value="InterPro"/>
</dbReference>
<organism evidence="8 9">
    <name type="scientific">Talaromyces atroroseus</name>
    <dbReference type="NCBI Taxonomy" id="1441469"/>
    <lineage>
        <taxon>Eukaryota</taxon>
        <taxon>Fungi</taxon>
        <taxon>Dikarya</taxon>
        <taxon>Ascomycota</taxon>
        <taxon>Pezizomycotina</taxon>
        <taxon>Eurotiomycetes</taxon>
        <taxon>Eurotiomycetidae</taxon>
        <taxon>Eurotiales</taxon>
        <taxon>Trichocomaceae</taxon>
        <taxon>Talaromyces</taxon>
        <taxon>Talaromyces sect. Trachyspermi</taxon>
    </lineage>
</organism>
<comment type="caution">
    <text evidence="8">The sequence shown here is derived from an EMBL/GenBank/DDBJ whole genome shotgun (WGS) entry which is preliminary data.</text>
</comment>
<dbReference type="SUPFAM" id="SSF103473">
    <property type="entry name" value="MFS general substrate transporter"/>
    <property type="match status" value="1"/>
</dbReference>
<evidence type="ECO:0000313" key="8">
    <source>
        <dbReference type="EMBL" id="OKL57533.1"/>
    </source>
</evidence>
<dbReference type="STRING" id="1441469.A0A225AEN7"/>
<dbReference type="FunFam" id="1.20.1250.20:FF:000034">
    <property type="entry name" value="MFS general substrate transporter"/>
    <property type="match status" value="1"/>
</dbReference>
<feature type="transmembrane region" description="Helical" evidence="6">
    <location>
        <begin position="83"/>
        <end position="104"/>
    </location>
</feature>
<accession>A0A225AEN7</accession>
<keyword evidence="5 6" id="KW-0472">Membrane</keyword>
<evidence type="ECO:0000256" key="6">
    <source>
        <dbReference type="SAM" id="Phobius"/>
    </source>
</evidence>
<feature type="transmembrane region" description="Helical" evidence="6">
    <location>
        <begin position="141"/>
        <end position="161"/>
    </location>
</feature>
<evidence type="ECO:0000256" key="2">
    <source>
        <dbReference type="ARBA" id="ARBA00022448"/>
    </source>
</evidence>
<name>A0A225AEN7_TALAT</name>
<evidence type="ECO:0000256" key="4">
    <source>
        <dbReference type="ARBA" id="ARBA00022989"/>
    </source>
</evidence>
<evidence type="ECO:0000256" key="3">
    <source>
        <dbReference type="ARBA" id="ARBA00022692"/>
    </source>
</evidence>
<dbReference type="PANTHER" id="PTHR43791">
    <property type="entry name" value="PERMEASE-RELATED"/>
    <property type="match status" value="1"/>
</dbReference>
<dbReference type="AlphaFoldDB" id="A0A225AEN7"/>
<gene>
    <name evidence="8" type="ORF">UA08_07095</name>
</gene>
<evidence type="ECO:0000259" key="7">
    <source>
        <dbReference type="PROSITE" id="PS50850"/>
    </source>
</evidence>
<dbReference type="InterPro" id="IPR036259">
    <property type="entry name" value="MFS_trans_sf"/>
</dbReference>
<feature type="transmembrane region" description="Helical" evidence="6">
    <location>
        <begin position="407"/>
        <end position="426"/>
    </location>
</feature>
<comment type="subcellular location">
    <subcellularLocation>
        <location evidence="1">Membrane</location>
        <topology evidence="1">Multi-pass membrane protein</topology>
    </subcellularLocation>
</comment>
<feature type="transmembrane region" description="Helical" evidence="6">
    <location>
        <begin position="438"/>
        <end position="459"/>
    </location>
</feature>
<dbReference type="GeneID" id="31006851"/>
<feature type="transmembrane region" description="Helical" evidence="6">
    <location>
        <begin position="342"/>
        <end position="360"/>
    </location>
</feature>
<dbReference type="GO" id="GO:0005886">
    <property type="term" value="C:plasma membrane"/>
    <property type="evidence" value="ECO:0007669"/>
    <property type="project" value="TreeGrafter"/>
</dbReference>
<evidence type="ECO:0000256" key="1">
    <source>
        <dbReference type="ARBA" id="ARBA00004141"/>
    </source>
</evidence>
<feature type="transmembrane region" description="Helical" evidence="6">
    <location>
        <begin position="111"/>
        <end position="129"/>
    </location>
</feature>
<protein>
    <recommendedName>
        <fullName evidence="7">Major facilitator superfamily (MFS) profile domain-containing protein</fullName>
    </recommendedName>
</protein>
<dbReference type="PROSITE" id="PS50850">
    <property type="entry name" value="MFS"/>
    <property type="match status" value="1"/>
</dbReference>
<feature type="transmembrane region" description="Helical" evidence="6">
    <location>
        <begin position="286"/>
        <end position="306"/>
    </location>
</feature>
<proteinExistence type="predicted"/>
<dbReference type="RefSeq" id="XP_020117654.1">
    <property type="nucleotide sequence ID" value="XM_020261999.1"/>
</dbReference>
<feature type="transmembrane region" description="Helical" evidence="6">
    <location>
        <begin position="204"/>
        <end position="225"/>
    </location>
</feature>
<keyword evidence="3 6" id="KW-0812">Transmembrane</keyword>
<dbReference type="FunFam" id="1.20.1250.20:FF:000013">
    <property type="entry name" value="MFS general substrate transporter"/>
    <property type="match status" value="1"/>
</dbReference>
<reference evidence="8 9" key="1">
    <citation type="submission" date="2015-06" db="EMBL/GenBank/DDBJ databases">
        <title>Talaromyces atroroseus IBT 11181 draft genome.</title>
        <authorList>
            <person name="Rasmussen K.B."/>
            <person name="Rasmussen S."/>
            <person name="Petersen B."/>
            <person name="Sicheritz-Ponten T."/>
            <person name="Mortensen U.H."/>
            <person name="Thrane U."/>
        </authorList>
    </citation>
    <scope>NUCLEOTIDE SEQUENCE [LARGE SCALE GENOMIC DNA]</scope>
    <source>
        <strain evidence="8 9">IBT 11181</strain>
    </source>
</reference>
<dbReference type="InterPro" id="IPR020846">
    <property type="entry name" value="MFS_dom"/>
</dbReference>
<dbReference type="Gene3D" id="1.20.1250.20">
    <property type="entry name" value="MFS general substrate transporter like domains"/>
    <property type="match status" value="2"/>
</dbReference>
<dbReference type="PANTHER" id="PTHR43791:SF46">
    <property type="entry name" value="MAJOR FACILITATOR SUPERFAMILY (MFS) PROFILE DOMAIN-CONTAINING PROTEIN-RELATED"/>
    <property type="match status" value="1"/>
</dbReference>
<evidence type="ECO:0000313" key="9">
    <source>
        <dbReference type="Proteomes" id="UP000214365"/>
    </source>
</evidence>
<sequence length="479" mass="52735">MGNIAETDDIEAVSPSLDAPSVDDKAISTSTVNEAKLLRKIDWRVMPMLFVIYLVAFLDRVNISNALTLGIKTDLDLTGNRANTALVVFYAPYILFEIPSNLLLKKLNPHVWLSGCIVAFGVVMLGQAFVKSYGGLIATRFFLGLAEAGVFPGSFYLISFWYKREESQKRFTIYWSSVILAGAFGGLLATAISKMDGMRGLASWQWIFLLEGIAAILVGIAAFFFTCDFPREASWLTPEEKAFVVAKTKSDESHNVAITKQDYINYFLDPKAYLGAVMYFTNEKPLAIVVPIYAFSYFAATIIQTLGYSTVETQLHTVPPFAATFVFAIILAVWSDRANIRYPFILFGDILIIIGLALLLTKHGKSNFSVEYLGIFFVTMGSFGAGAVIVCWILMNNHGHAERSISSGFTIGFGNAGGIVAVFAFLSKDAPYYTTGYWVLMSMTIVGVVTTVLYAFCVWREKRKALANGQVAKANSLSL</sequence>
<feature type="transmembrane region" description="Helical" evidence="6">
    <location>
        <begin position="173"/>
        <end position="192"/>
    </location>
</feature>
<dbReference type="InterPro" id="IPR011701">
    <property type="entry name" value="MFS"/>
</dbReference>
<keyword evidence="2" id="KW-0813">Transport</keyword>
<keyword evidence="4 6" id="KW-1133">Transmembrane helix</keyword>
<dbReference type="EMBL" id="LFMY01000011">
    <property type="protein sequence ID" value="OKL57533.1"/>
    <property type="molecule type" value="Genomic_DNA"/>
</dbReference>
<keyword evidence="9" id="KW-1185">Reference proteome</keyword>
<feature type="transmembrane region" description="Helical" evidence="6">
    <location>
        <begin position="372"/>
        <end position="395"/>
    </location>
</feature>
<dbReference type="Proteomes" id="UP000214365">
    <property type="component" value="Unassembled WGS sequence"/>
</dbReference>
<feature type="transmembrane region" description="Helical" evidence="6">
    <location>
        <begin position="318"/>
        <end position="335"/>
    </location>
</feature>
<evidence type="ECO:0000256" key="5">
    <source>
        <dbReference type="ARBA" id="ARBA00023136"/>
    </source>
</evidence>
<feature type="transmembrane region" description="Helical" evidence="6">
    <location>
        <begin position="45"/>
        <end position="63"/>
    </location>
</feature>